<dbReference type="PANTHER" id="PTHR20883:SF48">
    <property type="entry name" value="ECTOINE DIOXYGENASE"/>
    <property type="match status" value="1"/>
</dbReference>
<keyword evidence="3" id="KW-1185">Reference proteome</keyword>
<dbReference type="Proteomes" id="UP000681315">
    <property type="component" value="Unassembled WGS sequence"/>
</dbReference>
<dbReference type="InterPro" id="IPR008775">
    <property type="entry name" value="Phytyl_CoA_dOase-like"/>
</dbReference>
<dbReference type="GO" id="GO:0051213">
    <property type="term" value="F:dioxygenase activity"/>
    <property type="evidence" value="ECO:0007669"/>
    <property type="project" value="UniProtKB-KW"/>
</dbReference>
<gene>
    <name evidence="2" type="ORF">J4051_07745</name>
</gene>
<comment type="cofactor">
    <cofactor evidence="1">
        <name>Fe(2+)</name>
        <dbReference type="ChEBI" id="CHEBI:29033"/>
    </cofactor>
</comment>
<dbReference type="RefSeq" id="WP_208233298.1">
    <property type="nucleotide sequence ID" value="NZ_JAGEVG010000007.1"/>
</dbReference>
<dbReference type="EMBL" id="JAGEVG010000007">
    <property type="protein sequence ID" value="MBO3098155.1"/>
    <property type="molecule type" value="Genomic_DNA"/>
</dbReference>
<evidence type="ECO:0000313" key="2">
    <source>
        <dbReference type="EMBL" id="MBO3098155.1"/>
    </source>
</evidence>
<dbReference type="Pfam" id="PF05721">
    <property type="entry name" value="PhyH"/>
    <property type="match status" value="1"/>
</dbReference>
<reference evidence="2 3" key="1">
    <citation type="submission" date="2021-03" db="EMBL/GenBank/DDBJ databases">
        <title>Gelidibacter sp. nov., isolated from costal sediment.</title>
        <authorList>
            <person name="Lun K.-Y."/>
        </authorList>
    </citation>
    <scope>NUCLEOTIDE SEQUENCE [LARGE SCALE GENOMIC DNA]</scope>
    <source>
        <strain evidence="2 3">DF109</strain>
    </source>
</reference>
<proteinExistence type="predicted"/>
<organism evidence="2 3">
    <name type="scientific">Gelidibacter pelagius</name>
    <dbReference type="NCBI Taxonomy" id="2819985"/>
    <lineage>
        <taxon>Bacteria</taxon>
        <taxon>Pseudomonadati</taxon>
        <taxon>Bacteroidota</taxon>
        <taxon>Flavobacteriia</taxon>
        <taxon>Flavobacteriales</taxon>
        <taxon>Flavobacteriaceae</taxon>
        <taxon>Gelidibacter</taxon>
    </lineage>
</organism>
<dbReference type="SUPFAM" id="SSF51197">
    <property type="entry name" value="Clavaminate synthase-like"/>
    <property type="match status" value="1"/>
</dbReference>
<keyword evidence="2" id="KW-0560">Oxidoreductase</keyword>
<protein>
    <submittedName>
        <fullName evidence="2">Phytanoyl-CoA dioxygenase family protein</fullName>
    </submittedName>
</protein>
<dbReference type="PANTHER" id="PTHR20883">
    <property type="entry name" value="PHYTANOYL-COA DIOXYGENASE DOMAIN CONTAINING 1"/>
    <property type="match status" value="1"/>
</dbReference>
<dbReference type="Gene3D" id="2.60.120.620">
    <property type="entry name" value="q2cbj1_9rhob like domain"/>
    <property type="match status" value="1"/>
</dbReference>
<keyword evidence="2" id="KW-0223">Dioxygenase</keyword>
<comment type="caution">
    <text evidence="2">The sequence shown here is derived from an EMBL/GenBank/DDBJ whole genome shotgun (WGS) entry which is preliminary data.</text>
</comment>
<evidence type="ECO:0000256" key="1">
    <source>
        <dbReference type="ARBA" id="ARBA00001954"/>
    </source>
</evidence>
<name>A0ABS3SR33_9FLAO</name>
<accession>A0ABS3SR33</accession>
<sequence length="268" mass="30577">MATLPLLSASFNLTQEHIDFFQKNKYIKLKNVFDAATLNHFNAVISKKVDEMKQEDVPLEARSTYGKAFLQLFNLYLEDETIKSLVFSKRLAQIAAKLMQVESVRLYHDQALFKEAGGGITPWHADQYYWPLETDKTITAWIPLQATPLEMGPLEFSAGSHEIVEGRDLSISDESEAAIQKRLKVTDFKHIIEPFDVGEISFHSGWVFHRAGANTTDEMRKVMTIIYMDSNMRLKKPVNDGQLADWHKWCPGVEIGEIINSPINPVLY</sequence>
<evidence type="ECO:0000313" key="3">
    <source>
        <dbReference type="Proteomes" id="UP000681315"/>
    </source>
</evidence>